<dbReference type="InParanoid" id="B0XE26"/>
<dbReference type="FunCoup" id="B0XE26">
    <property type="interactions" value="49"/>
</dbReference>
<comment type="subcellular location">
    <subcellularLocation>
        <location evidence="1">Cell membrane</location>
        <topology evidence="1">Multi-pass membrane protein</topology>
    </subcellularLocation>
</comment>
<evidence type="ECO:0000256" key="4">
    <source>
        <dbReference type="ARBA" id="ARBA00022989"/>
    </source>
</evidence>
<dbReference type="OrthoDB" id="7744623at2759"/>
<organism>
    <name type="scientific">Culex quinquefasciatus</name>
    <name type="common">Southern house mosquito</name>
    <name type="synonym">Culex pungens</name>
    <dbReference type="NCBI Taxonomy" id="7176"/>
    <lineage>
        <taxon>Eukaryota</taxon>
        <taxon>Metazoa</taxon>
        <taxon>Ecdysozoa</taxon>
        <taxon>Arthropoda</taxon>
        <taxon>Hexapoda</taxon>
        <taxon>Insecta</taxon>
        <taxon>Pterygota</taxon>
        <taxon>Neoptera</taxon>
        <taxon>Endopterygota</taxon>
        <taxon>Diptera</taxon>
        <taxon>Nematocera</taxon>
        <taxon>Culicoidea</taxon>
        <taxon>Culicidae</taxon>
        <taxon>Culicinae</taxon>
        <taxon>Culicini</taxon>
        <taxon>Culex</taxon>
        <taxon>Culex</taxon>
    </lineage>
</organism>
<dbReference type="InterPro" id="IPR052192">
    <property type="entry name" value="Insect_Ionotropic_Sensory_Rcpt"/>
</dbReference>
<evidence type="ECO:0000313" key="11">
    <source>
        <dbReference type="Proteomes" id="UP000002320"/>
    </source>
</evidence>
<dbReference type="EnsemblMetazoa" id="CPIJ017709-RA">
    <property type="protein sequence ID" value="CPIJ017709-PA"/>
    <property type="gene ID" value="CPIJ017709"/>
</dbReference>
<evidence type="ECO:0000256" key="7">
    <source>
        <dbReference type="ARBA" id="ARBA00023180"/>
    </source>
</evidence>
<feature type="transmembrane region" description="Helical" evidence="8">
    <location>
        <begin position="249"/>
        <end position="265"/>
    </location>
</feature>
<evidence type="ECO:0000256" key="5">
    <source>
        <dbReference type="ARBA" id="ARBA00023136"/>
    </source>
</evidence>
<dbReference type="VEuPathDB" id="VectorBase:CQUJHB020415"/>
<dbReference type="EMBL" id="DS232799">
    <property type="protein sequence ID" value="EDS45798.1"/>
    <property type="molecule type" value="Genomic_DNA"/>
</dbReference>
<protein>
    <recommendedName>
        <fullName evidence="12">Ionotropic glutamate receptor C-terminal domain-containing protein</fullName>
    </recommendedName>
</protein>
<dbReference type="Proteomes" id="UP000002320">
    <property type="component" value="Unassembled WGS sequence"/>
</dbReference>
<feature type="transmembrane region" description="Helical" evidence="8">
    <location>
        <begin position="429"/>
        <end position="450"/>
    </location>
</feature>
<dbReference type="PANTHER" id="PTHR42643">
    <property type="entry name" value="IONOTROPIC RECEPTOR 20A-RELATED"/>
    <property type="match status" value="1"/>
</dbReference>
<dbReference type="eggNOG" id="ENOG502TBVV">
    <property type="taxonomic scope" value="Eukaryota"/>
</dbReference>
<dbReference type="AlphaFoldDB" id="B0XE26"/>
<feature type="transmembrane region" description="Helical" evidence="8">
    <location>
        <begin position="201"/>
        <end position="221"/>
    </location>
</feature>
<gene>
    <name evidence="10" type="primary">6051465</name>
    <name evidence="9" type="ORF">CpipJ_CPIJ017709</name>
</gene>
<accession>B0XE26</accession>
<keyword evidence="11" id="KW-1185">Reference proteome</keyword>
<evidence type="ECO:0000256" key="2">
    <source>
        <dbReference type="ARBA" id="ARBA00022475"/>
    </source>
</evidence>
<reference evidence="10" key="2">
    <citation type="submission" date="2021-02" db="UniProtKB">
        <authorList>
            <consortium name="EnsemblMetazoa"/>
        </authorList>
    </citation>
    <scope>IDENTIFICATION</scope>
    <source>
        <strain evidence="10">JHB</strain>
    </source>
</reference>
<dbReference type="PANTHER" id="PTHR42643:SF41">
    <property type="entry name" value="IONOTROPIC RECEPTOR 20A-RELATED"/>
    <property type="match status" value="1"/>
</dbReference>
<keyword evidence="6" id="KW-0675">Receptor</keyword>
<name>B0XE26_CULQU</name>
<evidence type="ECO:0000313" key="9">
    <source>
        <dbReference type="EMBL" id="EDS45798.1"/>
    </source>
</evidence>
<keyword evidence="7" id="KW-0325">Glycoprotein</keyword>
<proteinExistence type="predicted"/>
<dbReference type="HOGENOM" id="CLU_018838_1_0_1"/>
<keyword evidence="5 8" id="KW-0472">Membrane</keyword>
<keyword evidence="3 8" id="KW-0812">Transmembrane</keyword>
<evidence type="ECO:0000313" key="10">
    <source>
        <dbReference type="EnsemblMetazoa" id="CPIJ017709-PA"/>
    </source>
</evidence>
<sequence>MLPAFTYSSTMALFGPTLLLVAIAGCLASASYIAELTSYTIAVIQQLALRQPGGTFECVVMDLQRKDPFDTVLGDVLRSPKLDHVVKFVIGSNFAGDPEQFPRDPSLVLVYTGASYDNVRQIPRNLAYTLFQFSAKTKMLVFVNLDYRGTHFRCINELVAGFRFSTAAFLGTNQKTHVILVPRGKTLNVFELFKAPFTTEAWIVLLLIIISLEVLSFILPAQFRNDPALLLICGLERYDLHKANRWEKMILFAFIVFFFLMTNAYETKIISMMASKPTHRSIRTFEELVKAGIPTKANFNHVVKLDLGLLNETLQNATEDLSSMDGVSAYLATRTKSEIFLPIQYFDDSLQRTSYVIMAETLGLLIGALQTSDRNPLQDVLEASHATFVEGGLLGHYTERMKMQYFYARRKTQPQTEKTLLAIDDLSPAWIALGVGFVASFLLFCCELPVGRYKRKRDAERR</sequence>
<keyword evidence="4 8" id="KW-1133">Transmembrane helix</keyword>
<dbReference type="VEuPathDB" id="VectorBase:CPIJ017709"/>
<evidence type="ECO:0000256" key="3">
    <source>
        <dbReference type="ARBA" id="ARBA00022692"/>
    </source>
</evidence>
<dbReference type="KEGG" id="cqu:CpipJ_CPIJ017709"/>
<keyword evidence="2" id="KW-1003">Cell membrane</keyword>
<evidence type="ECO:0000256" key="6">
    <source>
        <dbReference type="ARBA" id="ARBA00023170"/>
    </source>
</evidence>
<dbReference type="VEuPathDB" id="VectorBase:CQUJHB020391"/>
<dbReference type="GO" id="GO:0005886">
    <property type="term" value="C:plasma membrane"/>
    <property type="evidence" value="ECO:0007669"/>
    <property type="project" value="UniProtKB-SubCell"/>
</dbReference>
<reference evidence="9" key="1">
    <citation type="submission" date="2007-03" db="EMBL/GenBank/DDBJ databases">
        <title>Annotation of Culex pipiens quinquefasciatus.</title>
        <authorList>
            <consortium name="The Broad Institute Genome Sequencing Platform"/>
            <person name="Atkinson P.W."/>
            <person name="Hemingway J."/>
            <person name="Christensen B.M."/>
            <person name="Higgs S."/>
            <person name="Kodira C."/>
            <person name="Hannick L."/>
            <person name="Megy K."/>
            <person name="O'Leary S."/>
            <person name="Pearson M."/>
            <person name="Haas B.J."/>
            <person name="Mauceli E."/>
            <person name="Wortman J.R."/>
            <person name="Lee N.H."/>
            <person name="Guigo R."/>
            <person name="Stanke M."/>
            <person name="Alvarado L."/>
            <person name="Amedeo P."/>
            <person name="Antoine C.H."/>
            <person name="Arensburger P."/>
            <person name="Bidwell S.L."/>
            <person name="Crawford M."/>
            <person name="Camaro F."/>
            <person name="Devon K."/>
            <person name="Engels R."/>
            <person name="Hammond M."/>
            <person name="Howarth C."/>
            <person name="Koehrsen M."/>
            <person name="Lawson D."/>
            <person name="Montgomery P."/>
            <person name="Nene V."/>
            <person name="Nusbaum C."/>
            <person name="Puiu D."/>
            <person name="Romero-Severson J."/>
            <person name="Severson D.W."/>
            <person name="Shumway M."/>
            <person name="Sisk P."/>
            <person name="Stolte C."/>
            <person name="Zeng Q."/>
            <person name="Eisenstadt E."/>
            <person name="Fraser-Liggett C."/>
            <person name="Strausberg R."/>
            <person name="Galagan J."/>
            <person name="Birren B."/>
            <person name="Collins F.H."/>
        </authorList>
    </citation>
    <scope>NUCLEOTIDE SEQUENCE [LARGE SCALE GENOMIC DNA]</scope>
    <source>
        <strain evidence="9">JHB</strain>
    </source>
</reference>
<evidence type="ECO:0000256" key="1">
    <source>
        <dbReference type="ARBA" id="ARBA00004651"/>
    </source>
</evidence>
<evidence type="ECO:0008006" key="12">
    <source>
        <dbReference type="Google" id="ProtNLM"/>
    </source>
</evidence>
<evidence type="ECO:0000256" key="8">
    <source>
        <dbReference type="SAM" id="Phobius"/>
    </source>
</evidence>